<dbReference type="InterPro" id="IPR023155">
    <property type="entry name" value="Cyt_c-552/4"/>
</dbReference>
<evidence type="ECO:0000256" key="1">
    <source>
        <dbReference type="ARBA" id="ARBA00022729"/>
    </source>
</evidence>
<dbReference type="InterPro" id="IPR051829">
    <property type="entry name" value="Multiheme_Cytochr_ET"/>
</dbReference>
<protein>
    <recommendedName>
        <fullName evidence="4">Cytochrome c-552/4 domain-containing protein</fullName>
    </recommendedName>
</protein>
<evidence type="ECO:0000256" key="3">
    <source>
        <dbReference type="SAM" id="SignalP"/>
    </source>
</evidence>
<name>A0A8A4TQG0_SULCO</name>
<dbReference type="PANTHER" id="PTHR35038:SF8">
    <property type="entry name" value="C-TYPE POLYHEME CYTOCHROME OMCC"/>
    <property type="match status" value="1"/>
</dbReference>
<dbReference type="Pfam" id="PF13435">
    <property type="entry name" value="Cytochrome_C554"/>
    <property type="match status" value="2"/>
</dbReference>
<dbReference type="AlphaFoldDB" id="A0A8A4TQG0"/>
<feature type="compositionally biased region" description="Low complexity" evidence="2">
    <location>
        <begin position="630"/>
        <end position="669"/>
    </location>
</feature>
<evidence type="ECO:0000256" key="2">
    <source>
        <dbReference type="SAM" id="MobiDB-lite"/>
    </source>
</evidence>
<dbReference type="PANTHER" id="PTHR35038">
    <property type="entry name" value="DISSIMILATORY SULFITE REDUCTASE SIRA"/>
    <property type="match status" value="1"/>
</dbReference>
<dbReference type="SUPFAM" id="SSF48695">
    <property type="entry name" value="Multiheme cytochromes"/>
    <property type="match status" value="2"/>
</dbReference>
<sequence length="730" mass="79389">MGGHSRAGIALILSILCLGSTWAQEKAPVEYAWEDPTKIKTAEICQSCHASEYDVWFKTTHARGFKTLHRKKAAETIAEKMGFHLIKRESLCLTCHYTPIIKNDTLRAVSGVSCESCHGAAADWIDIHNNYGGKGFTWENETPEHKRQRIEQSRELGMRRPSDMYAVAARCFQCHTVPDERLVNVGGHGTGSSDFEYVTWSQGEMRHNFYQSFLTGDGTVNAERSATRKRVMYVLGRALDVEYSLRGLAVAKEKKRYFKAMSRRLRTAGSEVRAIQATVEIPEVVEILALVKQAKKVPGNETDLLAQADRIGEWIKLFLDRSDGSELAALDPLVRGESPPPPEQPVAEPTPATASSAASATGAGSDPSTTPPTSEGATAAATPPAKTGAGATKPPSSAKAAAKRPAVQAVVGAFKTHIRPKATFESIGPGKCGSCHRHETQSTWWFEDAHYASADPFLEQNPENVALARRYGLSADDMAKGTAVCMDCHGTVVTGKEHREVSDGVGCEGCHGPAASYLKPHQKGERELGVQRPGYVDALKLGMLELRDASVRAKTCADCHYITDERLLSAGHKSGADFDYIEGMKQISHWEREVTLSVQAMTKAFAAELSARGPVPKVRLATEVVDRQPEATAPASAQATPAASAKPTTRSRPRTTSTSQSKPKAVRPQVPAPRPVDPISVPDPEAVNPVSLPPFPEIDESMPIEDVLLLLKQRLELLNQIVREKSEKRP</sequence>
<organism evidence="5 6">
    <name type="scientific">Sulfidibacter corallicola</name>
    <dbReference type="NCBI Taxonomy" id="2818388"/>
    <lineage>
        <taxon>Bacteria</taxon>
        <taxon>Pseudomonadati</taxon>
        <taxon>Acidobacteriota</taxon>
        <taxon>Holophagae</taxon>
        <taxon>Acanthopleuribacterales</taxon>
        <taxon>Acanthopleuribacteraceae</taxon>
        <taxon>Sulfidibacter</taxon>
    </lineage>
</organism>
<feature type="region of interest" description="Disordered" evidence="2">
    <location>
        <begin position="629"/>
        <end position="694"/>
    </location>
</feature>
<feature type="compositionally biased region" description="Low complexity" evidence="2">
    <location>
        <begin position="345"/>
        <end position="405"/>
    </location>
</feature>
<reference evidence="5" key="1">
    <citation type="submission" date="2021-03" db="EMBL/GenBank/DDBJ databases">
        <title>Acanthopleuribacteraceae sp. M133.</title>
        <authorList>
            <person name="Wang G."/>
        </authorList>
    </citation>
    <scope>NUCLEOTIDE SEQUENCE</scope>
    <source>
        <strain evidence="5">M133</strain>
    </source>
</reference>
<feature type="signal peptide" evidence="3">
    <location>
        <begin position="1"/>
        <end position="23"/>
    </location>
</feature>
<dbReference type="Gene3D" id="1.10.1130.10">
    <property type="entry name" value="Flavocytochrome C3, Chain A"/>
    <property type="match status" value="2"/>
</dbReference>
<evidence type="ECO:0000259" key="4">
    <source>
        <dbReference type="Pfam" id="PF13435"/>
    </source>
</evidence>
<evidence type="ECO:0000313" key="6">
    <source>
        <dbReference type="Proteomes" id="UP000663929"/>
    </source>
</evidence>
<feature type="chain" id="PRO_5035263232" description="Cytochrome c-552/4 domain-containing protein" evidence="3">
    <location>
        <begin position="24"/>
        <end position="730"/>
    </location>
</feature>
<feature type="region of interest" description="Disordered" evidence="2">
    <location>
        <begin position="332"/>
        <end position="405"/>
    </location>
</feature>
<dbReference type="InterPro" id="IPR036280">
    <property type="entry name" value="Multihaem_cyt_sf"/>
</dbReference>
<dbReference type="RefSeq" id="WP_237381541.1">
    <property type="nucleotide sequence ID" value="NZ_CP071793.1"/>
</dbReference>
<dbReference type="EMBL" id="CP071793">
    <property type="protein sequence ID" value="QTD51414.1"/>
    <property type="molecule type" value="Genomic_DNA"/>
</dbReference>
<accession>A0A8A4TQG0</accession>
<feature type="domain" description="Cytochrome c-552/4" evidence="4">
    <location>
        <begin position="431"/>
        <end position="512"/>
    </location>
</feature>
<evidence type="ECO:0000313" key="5">
    <source>
        <dbReference type="EMBL" id="QTD51414.1"/>
    </source>
</evidence>
<feature type="domain" description="Cytochrome c-552/4" evidence="4">
    <location>
        <begin position="45"/>
        <end position="119"/>
    </location>
</feature>
<keyword evidence="6" id="KW-1185">Reference proteome</keyword>
<dbReference type="KEGG" id="scor:J3U87_03000"/>
<gene>
    <name evidence="5" type="ORF">J3U87_03000</name>
</gene>
<keyword evidence="1 3" id="KW-0732">Signal</keyword>
<proteinExistence type="predicted"/>
<dbReference type="Proteomes" id="UP000663929">
    <property type="component" value="Chromosome"/>
</dbReference>